<dbReference type="OrthoDB" id="2161981at2759"/>
<evidence type="ECO:0000313" key="3">
    <source>
        <dbReference type="Proteomes" id="UP000193642"/>
    </source>
</evidence>
<proteinExistence type="predicted"/>
<accession>A0A1Y2C9Q4</accession>
<feature type="compositionally biased region" description="Polar residues" evidence="1">
    <location>
        <begin position="35"/>
        <end position="44"/>
    </location>
</feature>
<evidence type="ECO:0000256" key="1">
    <source>
        <dbReference type="SAM" id="MobiDB-lite"/>
    </source>
</evidence>
<dbReference type="EMBL" id="MCGO01000024">
    <property type="protein sequence ID" value="ORY43763.1"/>
    <property type="molecule type" value="Genomic_DNA"/>
</dbReference>
<sequence length="295" mass="32673">MDDDECTCPTDCSLKKSASDFKSCASSEMIHQDTGALTQPTSYHNDQKTTPRRSTSPNLSNSFNTSPRYHPYAPSPKTEPLREMGQPIIPQSSTNISTSSSSSSAATASSLATLTAKVTIRLVSQFPPTIPAPSNHTQLLMDMQRFVIQALPRENISPKTPFVVMHALYLVHKILRTQNGTLTSSSSYRVTEVHHPQRQSPLLRSITHPQPSPNIQESMLNLLTNPMLPQAENDSSHQNLPTILQTPSNLLIAAFLLADAFYNDNPQRTRAWTDLVGEREFALWCSSVRRWSSGV</sequence>
<gene>
    <name evidence="2" type="ORF">BCR33DRAFT_717409</name>
</gene>
<feature type="compositionally biased region" description="Low complexity" evidence="1">
    <location>
        <begin position="92"/>
        <end position="103"/>
    </location>
</feature>
<organism evidence="2 3">
    <name type="scientific">Rhizoclosmatium globosum</name>
    <dbReference type="NCBI Taxonomy" id="329046"/>
    <lineage>
        <taxon>Eukaryota</taxon>
        <taxon>Fungi</taxon>
        <taxon>Fungi incertae sedis</taxon>
        <taxon>Chytridiomycota</taxon>
        <taxon>Chytridiomycota incertae sedis</taxon>
        <taxon>Chytridiomycetes</taxon>
        <taxon>Chytridiales</taxon>
        <taxon>Chytriomycetaceae</taxon>
        <taxon>Rhizoclosmatium</taxon>
    </lineage>
</organism>
<dbReference type="AlphaFoldDB" id="A0A1Y2C9Q4"/>
<evidence type="ECO:0000313" key="2">
    <source>
        <dbReference type="EMBL" id="ORY43763.1"/>
    </source>
</evidence>
<feature type="compositionally biased region" description="Polar residues" evidence="1">
    <location>
        <begin position="52"/>
        <end position="67"/>
    </location>
</feature>
<protein>
    <submittedName>
        <fullName evidence="2">Uncharacterized protein</fullName>
    </submittedName>
</protein>
<feature type="region of interest" description="Disordered" evidence="1">
    <location>
        <begin position="23"/>
        <end position="103"/>
    </location>
</feature>
<name>A0A1Y2C9Q4_9FUNG</name>
<reference evidence="2 3" key="1">
    <citation type="submission" date="2016-07" db="EMBL/GenBank/DDBJ databases">
        <title>Pervasive Adenine N6-methylation of Active Genes in Fungi.</title>
        <authorList>
            <consortium name="DOE Joint Genome Institute"/>
            <person name="Mondo S.J."/>
            <person name="Dannebaum R.O."/>
            <person name="Kuo R.C."/>
            <person name="Labutti K."/>
            <person name="Haridas S."/>
            <person name="Kuo A."/>
            <person name="Salamov A."/>
            <person name="Ahrendt S.R."/>
            <person name="Lipzen A."/>
            <person name="Sullivan W."/>
            <person name="Andreopoulos W.B."/>
            <person name="Clum A."/>
            <person name="Lindquist E."/>
            <person name="Daum C."/>
            <person name="Ramamoorthy G.K."/>
            <person name="Gryganskyi A."/>
            <person name="Culley D."/>
            <person name="Magnuson J.K."/>
            <person name="James T.Y."/>
            <person name="O'Malley M.A."/>
            <person name="Stajich J.E."/>
            <person name="Spatafora J.W."/>
            <person name="Visel A."/>
            <person name="Grigoriev I.V."/>
        </authorList>
    </citation>
    <scope>NUCLEOTIDE SEQUENCE [LARGE SCALE GENOMIC DNA]</scope>
    <source>
        <strain evidence="2 3">JEL800</strain>
    </source>
</reference>
<comment type="caution">
    <text evidence="2">The sequence shown here is derived from an EMBL/GenBank/DDBJ whole genome shotgun (WGS) entry which is preliminary data.</text>
</comment>
<keyword evidence="3" id="KW-1185">Reference proteome</keyword>
<dbReference type="Proteomes" id="UP000193642">
    <property type="component" value="Unassembled WGS sequence"/>
</dbReference>